<evidence type="ECO:0000313" key="5">
    <source>
        <dbReference type="EMBL" id="KAJ8468388.1"/>
    </source>
</evidence>
<protein>
    <recommendedName>
        <fullName evidence="7">F-box domain-containing protein</fullName>
    </recommendedName>
</protein>
<proteinExistence type="predicted"/>
<comment type="caution">
    <text evidence="5">The sequence shown here is derived from an EMBL/GenBank/DDBJ whole genome shotgun (WGS) entry which is preliminary data.</text>
</comment>
<dbReference type="InterPro" id="IPR019734">
    <property type="entry name" value="TPR_rpt"/>
</dbReference>
<dbReference type="SUPFAM" id="SSF81383">
    <property type="entry name" value="F-box domain"/>
    <property type="match status" value="1"/>
</dbReference>
<dbReference type="SMART" id="SM00028">
    <property type="entry name" value="TPR"/>
    <property type="match status" value="3"/>
</dbReference>
<evidence type="ECO:0008006" key="7">
    <source>
        <dbReference type="Google" id="ProtNLM"/>
    </source>
</evidence>
<dbReference type="PROSITE" id="PS50005">
    <property type="entry name" value="TPR"/>
    <property type="match status" value="1"/>
</dbReference>
<dbReference type="SUPFAM" id="SSF52047">
    <property type="entry name" value="RNI-like"/>
    <property type="match status" value="1"/>
</dbReference>
<sequence length="595" mass="66096">MAAGTGWKLPFTKGVGHFRAGKYQEAIDCCVEALTIGGDEATIYDSRAAVYQKLGKLKEALNDAKAAIDSQPDHWKGYARSARLFLQARKFDAATRMVELALERLPLDQSRQREDMAALRGQIDTAQDAARKVLSQRAYHFGKLPVEIAATMFSMVLEEDHAYVVVLAQVCKNWRTTILGIPAFWETLVLGKNRAKRKVKLWRERARDRFRHLTMLETFTESDFRPTLQELSAVTWSILRVLEFHGSHWNAIRSQLPSLDSTVFASLDSLTLQFPPIQSVRLCLDDTPAFAWRHLRLANAYILDSSDLAKRIAKLESLAIDNCPVGVQWNSFLHILHRNPNIARLEFANTNPALTQTIPEDEEEPPSVITLPHVARIDIKSSDVLANDLLPRLITPSLDALHIAMHRQRLDRCMTWLAAGQASRLTSLSIQRSPITATALIDVLMAASALESLQVTHVCEVAPRILKFLATPIEVAAPSPTQDDEGIRGDGGANEPVRRVPCPVLRHIDLSHCTDLSASPLIALVKSRLSEAQSPVVEVDDSEGAQSSSPQVHPLESINIDGCPNVDADVLPWLRAKVPSVSCVYLTKKNAAWKR</sequence>
<organism evidence="5 6">
    <name type="scientific">Trametes cubensis</name>
    <dbReference type="NCBI Taxonomy" id="1111947"/>
    <lineage>
        <taxon>Eukaryota</taxon>
        <taxon>Fungi</taxon>
        <taxon>Dikarya</taxon>
        <taxon>Basidiomycota</taxon>
        <taxon>Agaricomycotina</taxon>
        <taxon>Agaricomycetes</taxon>
        <taxon>Polyporales</taxon>
        <taxon>Polyporaceae</taxon>
        <taxon>Trametes</taxon>
    </lineage>
</organism>
<reference evidence="5" key="1">
    <citation type="submission" date="2022-11" db="EMBL/GenBank/DDBJ databases">
        <title>Genome Sequence of Cubamyces cubensis.</title>
        <authorList>
            <person name="Buettner E."/>
        </authorList>
    </citation>
    <scope>NUCLEOTIDE SEQUENCE</scope>
    <source>
        <strain evidence="5">MPL-01</strain>
    </source>
</reference>
<dbReference type="InterPro" id="IPR011990">
    <property type="entry name" value="TPR-like_helical_dom_sf"/>
</dbReference>
<dbReference type="Gene3D" id="1.25.40.10">
    <property type="entry name" value="Tetratricopeptide repeat domain"/>
    <property type="match status" value="1"/>
</dbReference>
<dbReference type="Gene3D" id="3.80.10.10">
    <property type="entry name" value="Ribonuclease Inhibitor"/>
    <property type="match status" value="1"/>
</dbReference>
<dbReference type="Proteomes" id="UP001215151">
    <property type="component" value="Unassembled WGS sequence"/>
</dbReference>
<dbReference type="PANTHER" id="PTHR22904:SF523">
    <property type="entry name" value="STRESS-INDUCED-PHOSPHOPROTEIN 1"/>
    <property type="match status" value="1"/>
</dbReference>
<gene>
    <name evidence="5" type="ORF">ONZ51_g9673</name>
</gene>
<dbReference type="InterPro" id="IPR032675">
    <property type="entry name" value="LRR_dom_sf"/>
</dbReference>
<dbReference type="PANTHER" id="PTHR22904">
    <property type="entry name" value="TPR REPEAT CONTAINING PROTEIN"/>
    <property type="match status" value="1"/>
</dbReference>
<dbReference type="InterPro" id="IPR036047">
    <property type="entry name" value="F-box-like_dom_sf"/>
</dbReference>
<dbReference type="EMBL" id="JAPEVG010000340">
    <property type="protein sequence ID" value="KAJ8468388.1"/>
    <property type="molecule type" value="Genomic_DNA"/>
</dbReference>
<feature type="region of interest" description="Disordered" evidence="4">
    <location>
        <begin position="535"/>
        <end position="556"/>
    </location>
</feature>
<dbReference type="GO" id="GO:0051879">
    <property type="term" value="F:Hsp90 protein binding"/>
    <property type="evidence" value="ECO:0007669"/>
    <property type="project" value="TreeGrafter"/>
</dbReference>
<name>A0AAD7TKY4_9APHY</name>
<keyword evidence="1" id="KW-0677">Repeat</keyword>
<accession>A0AAD7TKY4</accession>
<evidence type="ECO:0000256" key="4">
    <source>
        <dbReference type="SAM" id="MobiDB-lite"/>
    </source>
</evidence>
<evidence type="ECO:0000256" key="2">
    <source>
        <dbReference type="ARBA" id="ARBA00022803"/>
    </source>
</evidence>
<dbReference type="AlphaFoldDB" id="A0AAD7TKY4"/>
<feature type="repeat" description="TPR" evidence="3">
    <location>
        <begin position="41"/>
        <end position="74"/>
    </location>
</feature>
<evidence type="ECO:0000256" key="3">
    <source>
        <dbReference type="PROSITE-ProRule" id="PRU00339"/>
    </source>
</evidence>
<keyword evidence="2 3" id="KW-0802">TPR repeat</keyword>
<evidence type="ECO:0000256" key="1">
    <source>
        <dbReference type="ARBA" id="ARBA00022737"/>
    </source>
</evidence>
<dbReference type="SUPFAM" id="SSF48452">
    <property type="entry name" value="TPR-like"/>
    <property type="match status" value="1"/>
</dbReference>
<keyword evidence="6" id="KW-1185">Reference proteome</keyword>
<evidence type="ECO:0000313" key="6">
    <source>
        <dbReference type="Proteomes" id="UP001215151"/>
    </source>
</evidence>